<reference evidence="3 4" key="1">
    <citation type="submission" date="2024-04" db="EMBL/GenBank/DDBJ databases">
        <authorList>
            <person name="Fracassetti M."/>
        </authorList>
    </citation>
    <scope>NUCLEOTIDE SEQUENCE [LARGE SCALE GENOMIC DNA]</scope>
</reference>
<accession>A0AAV2GCC0</accession>
<gene>
    <name evidence="3" type="ORF">LTRI10_LOCUS47035</name>
</gene>
<sequence length="135" mass="15422">MKIKQAAFAEYPLMGAIVGDVTRISTLRRNNQGCSRQSQRTSRARAKRECRDRPQGTRIDAKRRHFGQARALTEKLWKRRRVTRRVVNIIVLGIVMAKGLVTHRDMVFVPDMSEVMSPYRSGHVIVPSCNSPTTM</sequence>
<organism evidence="3 4">
    <name type="scientific">Linum trigynum</name>
    <dbReference type="NCBI Taxonomy" id="586398"/>
    <lineage>
        <taxon>Eukaryota</taxon>
        <taxon>Viridiplantae</taxon>
        <taxon>Streptophyta</taxon>
        <taxon>Embryophyta</taxon>
        <taxon>Tracheophyta</taxon>
        <taxon>Spermatophyta</taxon>
        <taxon>Magnoliopsida</taxon>
        <taxon>eudicotyledons</taxon>
        <taxon>Gunneridae</taxon>
        <taxon>Pentapetalae</taxon>
        <taxon>rosids</taxon>
        <taxon>fabids</taxon>
        <taxon>Malpighiales</taxon>
        <taxon>Linaceae</taxon>
        <taxon>Linum</taxon>
    </lineage>
</organism>
<keyword evidence="2" id="KW-0472">Membrane</keyword>
<dbReference type="Proteomes" id="UP001497516">
    <property type="component" value="Chromosome 8"/>
</dbReference>
<evidence type="ECO:0000313" key="3">
    <source>
        <dbReference type="EMBL" id="CAL1407363.1"/>
    </source>
</evidence>
<keyword evidence="2" id="KW-0812">Transmembrane</keyword>
<keyword evidence="4" id="KW-1185">Reference proteome</keyword>
<keyword evidence="2" id="KW-1133">Transmembrane helix</keyword>
<dbReference type="AlphaFoldDB" id="A0AAV2GCC0"/>
<evidence type="ECO:0000313" key="4">
    <source>
        <dbReference type="Proteomes" id="UP001497516"/>
    </source>
</evidence>
<protein>
    <submittedName>
        <fullName evidence="3">Uncharacterized protein</fullName>
    </submittedName>
</protein>
<dbReference type="EMBL" id="OZ034821">
    <property type="protein sequence ID" value="CAL1407363.1"/>
    <property type="molecule type" value="Genomic_DNA"/>
</dbReference>
<name>A0AAV2GCC0_9ROSI</name>
<feature type="region of interest" description="Disordered" evidence="1">
    <location>
        <begin position="29"/>
        <end position="54"/>
    </location>
</feature>
<proteinExistence type="predicted"/>
<evidence type="ECO:0000256" key="1">
    <source>
        <dbReference type="SAM" id="MobiDB-lite"/>
    </source>
</evidence>
<feature type="transmembrane region" description="Helical" evidence="2">
    <location>
        <begin position="86"/>
        <end position="103"/>
    </location>
</feature>
<evidence type="ECO:0000256" key="2">
    <source>
        <dbReference type="SAM" id="Phobius"/>
    </source>
</evidence>